<sequence length="63" mass="7404">MMPNCICSAFPNGLTQKRDFLDEDQSFFQKSKSWVLLLHTGSRKETFPLLSFFSFPAFFSFRQ</sequence>
<keyword evidence="2" id="KW-1185">Reference proteome</keyword>
<reference evidence="1 2" key="1">
    <citation type="submission" date="2016-08" db="EMBL/GenBank/DDBJ databases">
        <title>Identification and validation of antigenic proteins from Pajaroellobacter abortibovis using de-novo genome sequence assembly and reverse vaccinology.</title>
        <authorList>
            <person name="Welly B.T."/>
            <person name="Miller M.R."/>
            <person name="Stott J.L."/>
            <person name="Blanchard M.T."/>
            <person name="Islas-Trejo A.D."/>
            <person name="O'Rourke S.M."/>
            <person name="Young A.E."/>
            <person name="Medrano J.F."/>
            <person name="Van Eenennaam A.L."/>
        </authorList>
    </citation>
    <scope>NUCLEOTIDE SEQUENCE [LARGE SCALE GENOMIC DNA]</scope>
    <source>
        <strain evidence="1 2">BTF92-0548A/99-0131</strain>
    </source>
</reference>
<proteinExistence type="predicted"/>
<accession>A0A1L6MWB6</accession>
<evidence type="ECO:0000313" key="2">
    <source>
        <dbReference type="Proteomes" id="UP000185544"/>
    </source>
</evidence>
<dbReference type="AlphaFoldDB" id="A0A1L6MWB6"/>
<organism evidence="1 2">
    <name type="scientific">Pajaroellobacter abortibovis</name>
    <dbReference type="NCBI Taxonomy" id="1882918"/>
    <lineage>
        <taxon>Bacteria</taxon>
        <taxon>Pseudomonadati</taxon>
        <taxon>Myxococcota</taxon>
        <taxon>Polyangia</taxon>
        <taxon>Polyangiales</taxon>
        <taxon>Polyangiaceae</taxon>
    </lineage>
</organism>
<dbReference type="Proteomes" id="UP000185544">
    <property type="component" value="Chromosome"/>
</dbReference>
<protein>
    <submittedName>
        <fullName evidence="1">Uncharacterized protein</fullName>
    </submittedName>
</protein>
<dbReference type="EMBL" id="CP016908">
    <property type="protein sequence ID" value="APR99764.1"/>
    <property type="molecule type" value="Genomic_DNA"/>
</dbReference>
<dbReference type="STRING" id="1882918.BCY86_03040"/>
<dbReference type="KEGG" id="pabo:BCY86_03040"/>
<evidence type="ECO:0000313" key="1">
    <source>
        <dbReference type="EMBL" id="APR99764.1"/>
    </source>
</evidence>
<name>A0A1L6MWB6_9BACT</name>
<gene>
    <name evidence="1" type="ORF">BCY86_03040</name>
</gene>